<proteinExistence type="inferred from homology"/>
<dbReference type="Pfam" id="PF00085">
    <property type="entry name" value="Thioredoxin"/>
    <property type="match status" value="1"/>
</dbReference>
<evidence type="ECO:0000256" key="1">
    <source>
        <dbReference type="ARBA" id="ARBA00001182"/>
    </source>
</evidence>
<dbReference type="Gene3D" id="3.40.30.10">
    <property type="entry name" value="Glutaredoxin"/>
    <property type="match status" value="1"/>
</dbReference>
<dbReference type="SUPFAM" id="SSF52833">
    <property type="entry name" value="Thioredoxin-like"/>
    <property type="match status" value="1"/>
</dbReference>
<dbReference type="GO" id="GO:0005788">
    <property type="term" value="C:endoplasmic reticulum lumen"/>
    <property type="evidence" value="ECO:0007669"/>
    <property type="project" value="UniProtKB-SubCell"/>
</dbReference>
<dbReference type="PANTHER" id="PTHR18929:SF132">
    <property type="entry name" value="PROTEIN DISULFIDE-ISOMERASE A3"/>
    <property type="match status" value="1"/>
</dbReference>
<evidence type="ECO:0000256" key="7">
    <source>
        <dbReference type="ARBA" id="ARBA00022824"/>
    </source>
</evidence>
<protein>
    <recommendedName>
        <fullName evidence="4">protein disulfide-isomerase</fullName>
        <ecNumber evidence="4">5.3.4.1</ecNumber>
    </recommendedName>
</protein>
<keyword evidence="6" id="KW-0677">Repeat</keyword>
<dbReference type="STRING" id="158441.A0A226F2E6"/>
<evidence type="ECO:0000256" key="11">
    <source>
        <dbReference type="RuleBase" id="RU004208"/>
    </source>
</evidence>
<keyword evidence="7" id="KW-0256">Endoplasmic reticulum</keyword>
<evidence type="ECO:0000313" key="14">
    <source>
        <dbReference type="Proteomes" id="UP000198287"/>
    </source>
</evidence>
<feature type="domain" description="Thioredoxin" evidence="12">
    <location>
        <begin position="372"/>
        <end position="491"/>
    </location>
</feature>
<dbReference type="PRINTS" id="PR00421">
    <property type="entry name" value="THIOREDOXIN"/>
</dbReference>
<keyword evidence="5" id="KW-0732">Signal</keyword>
<gene>
    <name evidence="13" type="ORF">Fcan01_02836</name>
</gene>
<comment type="similarity">
    <text evidence="3 11">Belongs to the protein disulfide isomerase family.</text>
</comment>
<evidence type="ECO:0000256" key="9">
    <source>
        <dbReference type="ARBA" id="ARBA00023235"/>
    </source>
</evidence>
<dbReference type="AlphaFoldDB" id="A0A226F2E6"/>
<dbReference type="GO" id="GO:0006457">
    <property type="term" value="P:protein folding"/>
    <property type="evidence" value="ECO:0007669"/>
    <property type="project" value="TreeGrafter"/>
</dbReference>
<dbReference type="InterPro" id="IPR017937">
    <property type="entry name" value="Thioredoxin_CS"/>
</dbReference>
<evidence type="ECO:0000259" key="12">
    <source>
        <dbReference type="PROSITE" id="PS51352"/>
    </source>
</evidence>
<organism evidence="13 14">
    <name type="scientific">Folsomia candida</name>
    <name type="common">Springtail</name>
    <dbReference type="NCBI Taxonomy" id="158441"/>
    <lineage>
        <taxon>Eukaryota</taxon>
        <taxon>Metazoa</taxon>
        <taxon>Ecdysozoa</taxon>
        <taxon>Arthropoda</taxon>
        <taxon>Hexapoda</taxon>
        <taxon>Collembola</taxon>
        <taxon>Entomobryomorpha</taxon>
        <taxon>Isotomoidea</taxon>
        <taxon>Isotomidae</taxon>
        <taxon>Proisotominae</taxon>
        <taxon>Folsomia</taxon>
    </lineage>
</organism>
<accession>A0A226F2E6</accession>
<keyword evidence="8" id="KW-1015">Disulfide bond</keyword>
<dbReference type="Proteomes" id="UP000198287">
    <property type="component" value="Unassembled WGS sequence"/>
</dbReference>
<evidence type="ECO:0000313" key="13">
    <source>
        <dbReference type="EMBL" id="OXA63942.1"/>
    </source>
</evidence>
<dbReference type="FunFam" id="3.40.30.10:FF:000045">
    <property type="entry name" value="Disulfide-isomerase A3"/>
    <property type="match status" value="1"/>
</dbReference>
<evidence type="ECO:0000256" key="3">
    <source>
        <dbReference type="ARBA" id="ARBA00006347"/>
    </source>
</evidence>
<name>A0A226F2E6_FOLCA</name>
<evidence type="ECO:0000256" key="5">
    <source>
        <dbReference type="ARBA" id="ARBA00022729"/>
    </source>
</evidence>
<comment type="subcellular location">
    <subcellularLocation>
        <location evidence="2">Endoplasmic reticulum lumen</location>
    </subcellularLocation>
</comment>
<dbReference type="PROSITE" id="PS00194">
    <property type="entry name" value="THIOREDOXIN_1"/>
    <property type="match status" value="1"/>
</dbReference>
<dbReference type="NCBIfam" id="TIGR01126">
    <property type="entry name" value="pdi_dom"/>
    <property type="match status" value="1"/>
</dbReference>
<comment type="catalytic activity">
    <reaction evidence="1">
        <text>Catalyzes the rearrangement of -S-S- bonds in proteins.</text>
        <dbReference type="EC" id="5.3.4.1"/>
    </reaction>
</comment>
<dbReference type="EC" id="5.3.4.1" evidence="4"/>
<dbReference type="InterPro" id="IPR013766">
    <property type="entry name" value="Thioredoxin_domain"/>
</dbReference>
<dbReference type="CDD" id="cd02995">
    <property type="entry name" value="PDI_a_PDI_a'_C"/>
    <property type="match status" value="1"/>
</dbReference>
<dbReference type="OrthoDB" id="427280at2759"/>
<dbReference type="InterPro" id="IPR036249">
    <property type="entry name" value="Thioredoxin-like_sf"/>
</dbReference>
<dbReference type="PROSITE" id="PS51352">
    <property type="entry name" value="THIOREDOXIN_2"/>
    <property type="match status" value="1"/>
</dbReference>
<keyword evidence="10" id="KW-0676">Redox-active center</keyword>
<evidence type="ECO:0000256" key="4">
    <source>
        <dbReference type="ARBA" id="ARBA00012723"/>
    </source>
</evidence>
<comment type="caution">
    <text evidence="13">The sequence shown here is derived from an EMBL/GenBank/DDBJ whole genome shotgun (WGS) entry which is preliminary data.</text>
</comment>
<keyword evidence="9 13" id="KW-0413">Isomerase</keyword>
<dbReference type="GO" id="GO:0034976">
    <property type="term" value="P:response to endoplasmic reticulum stress"/>
    <property type="evidence" value="ECO:0007669"/>
    <property type="project" value="TreeGrafter"/>
</dbReference>
<evidence type="ECO:0000256" key="6">
    <source>
        <dbReference type="ARBA" id="ARBA00022737"/>
    </source>
</evidence>
<evidence type="ECO:0000256" key="10">
    <source>
        <dbReference type="ARBA" id="ARBA00023284"/>
    </source>
</evidence>
<evidence type="ECO:0000256" key="8">
    <source>
        <dbReference type="ARBA" id="ARBA00023157"/>
    </source>
</evidence>
<dbReference type="InterPro" id="IPR005788">
    <property type="entry name" value="PDI_thioredoxin-like_dom"/>
</dbReference>
<keyword evidence="14" id="KW-1185">Reference proteome</keyword>
<reference evidence="13 14" key="1">
    <citation type="submission" date="2015-12" db="EMBL/GenBank/DDBJ databases">
        <title>The genome of Folsomia candida.</title>
        <authorList>
            <person name="Faddeeva A."/>
            <person name="Derks M.F."/>
            <person name="Anvar Y."/>
            <person name="Smit S."/>
            <person name="Van Straalen N."/>
            <person name="Roelofs D."/>
        </authorList>
    </citation>
    <scope>NUCLEOTIDE SEQUENCE [LARGE SCALE GENOMIC DNA]</scope>
    <source>
        <strain evidence="13 14">VU population</strain>
        <tissue evidence="13">Whole body</tissue>
    </source>
</reference>
<evidence type="ECO:0000256" key="2">
    <source>
        <dbReference type="ARBA" id="ARBA00004319"/>
    </source>
</evidence>
<dbReference type="GO" id="GO:0003756">
    <property type="term" value="F:protein disulfide isomerase activity"/>
    <property type="evidence" value="ECO:0007669"/>
    <property type="project" value="UniProtKB-EC"/>
</dbReference>
<sequence>MAGLEKYKSYADEVVKSREEAKFKEKALVQQQLNERGGLCVQACGSVRHRSDCHLCSYCDTCEGDNGHSFLFRGSIIPNRRNPHDPFVFSETWKSEDTLKCDSFKEGCYAILCVKPGCKYTGVVYFGESKDIHSRCRDHKKHIIGVDNKNVKRMHRHFIEHGDSCPLQYFRFVPIKEVKGGPTARQAYENEMMERFGTRGYFGFNDRQARLEENSPPPPPKVAKVDKEGDEMYAWKKPSAHGGSVSAKPVMEPRVLLSLALLNHPNSTPPHSATTAEITNFANAYFKMNTITKSMFSAMRQRVNSSNKEACPPMEVDWLVWINRPLQPLPSGRKNTYTYGIKPGFQETIDQEIKTEFDSGELHKLVKDGVSFLKSEPIPDMNEGGVTIAVGKNFDDVVFNSGKDALIEFYAPWCGHCKKLTPIYDELGEKLKDEDVAIIKMDATANDVPELFEVRGFPTLFWLPKGSKKPVKYESGRELQDFIKYIAKEATEELKGYDRSGNPKESKTEL</sequence>
<dbReference type="PANTHER" id="PTHR18929">
    <property type="entry name" value="PROTEIN DISULFIDE ISOMERASE"/>
    <property type="match status" value="1"/>
</dbReference>
<dbReference type="EMBL" id="LNIX01000001">
    <property type="protein sequence ID" value="OXA63942.1"/>
    <property type="molecule type" value="Genomic_DNA"/>
</dbReference>